<evidence type="ECO:0000256" key="5">
    <source>
        <dbReference type="ARBA" id="ARBA00022777"/>
    </source>
</evidence>
<dbReference type="InterPro" id="IPR051131">
    <property type="entry name" value="NEK_Ser/Thr_kinase_NIMA"/>
</dbReference>
<evidence type="ECO:0000313" key="13">
    <source>
        <dbReference type="EMBL" id="JAC60904.1"/>
    </source>
</evidence>
<dbReference type="InterPro" id="IPR008271">
    <property type="entry name" value="Ser/Thr_kinase_AS"/>
</dbReference>
<feature type="binding site" evidence="9">
    <location>
        <position position="33"/>
    </location>
    <ligand>
        <name>ATP</name>
        <dbReference type="ChEBI" id="CHEBI:30616"/>
    </ligand>
</feature>
<reference evidence="13" key="1">
    <citation type="submission" date="2014-05" db="EMBL/GenBank/DDBJ databases">
        <title>The transcriptome of the halophilic microalga Tetraselmis sp. GSL018 isolated from the Great Salt Lake, Utah.</title>
        <authorList>
            <person name="Jinkerson R.E."/>
            <person name="D'Adamo S."/>
            <person name="Posewitz M.C."/>
        </authorList>
    </citation>
    <scope>NUCLEOTIDE SEQUENCE</scope>
    <source>
        <strain evidence="13">GSL018</strain>
    </source>
</reference>
<protein>
    <recommendedName>
        <fullName evidence="1">non-specific serine/threonine protein kinase</fullName>
        <ecNumber evidence="1">2.7.11.1</ecNumber>
    </recommendedName>
</protein>
<feature type="domain" description="Protein kinase" evidence="12">
    <location>
        <begin position="4"/>
        <end position="302"/>
    </location>
</feature>
<evidence type="ECO:0000256" key="4">
    <source>
        <dbReference type="ARBA" id="ARBA00022741"/>
    </source>
</evidence>
<dbReference type="SUPFAM" id="SSF56112">
    <property type="entry name" value="Protein kinase-like (PK-like)"/>
    <property type="match status" value="1"/>
</dbReference>
<gene>
    <name evidence="13" type="ORF">TSPGSL018_27680</name>
</gene>
<dbReference type="Gene3D" id="3.30.200.20">
    <property type="entry name" value="Phosphorylase Kinase, domain 1"/>
    <property type="match status" value="1"/>
</dbReference>
<feature type="compositionally biased region" description="Basic and acidic residues" evidence="11">
    <location>
        <begin position="229"/>
        <end position="241"/>
    </location>
</feature>
<evidence type="ECO:0000256" key="7">
    <source>
        <dbReference type="ARBA" id="ARBA00047899"/>
    </source>
</evidence>
<evidence type="ECO:0000256" key="1">
    <source>
        <dbReference type="ARBA" id="ARBA00012513"/>
    </source>
</evidence>
<dbReference type="GO" id="GO:0004674">
    <property type="term" value="F:protein serine/threonine kinase activity"/>
    <property type="evidence" value="ECO:0007669"/>
    <property type="project" value="UniProtKB-KW"/>
</dbReference>
<feature type="region of interest" description="Disordered" evidence="11">
    <location>
        <begin position="223"/>
        <end position="302"/>
    </location>
</feature>
<dbReference type="PANTHER" id="PTHR44899:SF3">
    <property type="entry name" value="SERINE_THREONINE-PROTEIN KINASE NEK1"/>
    <property type="match status" value="1"/>
</dbReference>
<keyword evidence="4 9" id="KW-0547">Nucleotide-binding</keyword>
<dbReference type="PROSITE" id="PS00107">
    <property type="entry name" value="PROTEIN_KINASE_ATP"/>
    <property type="match status" value="1"/>
</dbReference>
<organism evidence="13">
    <name type="scientific">Tetraselmis sp. GSL018</name>
    <dbReference type="NCBI Taxonomy" id="582737"/>
    <lineage>
        <taxon>Eukaryota</taxon>
        <taxon>Viridiplantae</taxon>
        <taxon>Chlorophyta</taxon>
        <taxon>core chlorophytes</taxon>
        <taxon>Chlorodendrophyceae</taxon>
        <taxon>Chlorodendrales</taxon>
        <taxon>Chlorodendraceae</taxon>
        <taxon>Tetraselmis</taxon>
    </lineage>
</organism>
<evidence type="ECO:0000256" key="10">
    <source>
        <dbReference type="RuleBase" id="RU000304"/>
    </source>
</evidence>
<dbReference type="InterPro" id="IPR000719">
    <property type="entry name" value="Prot_kinase_dom"/>
</dbReference>
<dbReference type="GO" id="GO:0005524">
    <property type="term" value="F:ATP binding"/>
    <property type="evidence" value="ECO:0007669"/>
    <property type="project" value="UniProtKB-UniRule"/>
</dbReference>
<dbReference type="InterPro" id="IPR017441">
    <property type="entry name" value="Protein_kinase_ATP_BS"/>
</dbReference>
<evidence type="ECO:0000256" key="11">
    <source>
        <dbReference type="SAM" id="MobiDB-lite"/>
    </source>
</evidence>
<comment type="catalytic activity">
    <reaction evidence="7">
        <text>L-threonyl-[protein] + ATP = O-phospho-L-threonyl-[protein] + ADP + H(+)</text>
        <dbReference type="Rhea" id="RHEA:46608"/>
        <dbReference type="Rhea" id="RHEA-COMP:11060"/>
        <dbReference type="Rhea" id="RHEA-COMP:11605"/>
        <dbReference type="ChEBI" id="CHEBI:15378"/>
        <dbReference type="ChEBI" id="CHEBI:30013"/>
        <dbReference type="ChEBI" id="CHEBI:30616"/>
        <dbReference type="ChEBI" id="CHEBI:61977"/>
        <dbReference type="ChEBI" id="CHEBI:456216"/>
        <dbReference type="EC" id="2.7.11.1"/>
    </reaction>
</comment>
<dbReference type="AlphaFoldDB" id="A0A061QR26"/>
<evidence type="ECO:0000256" key="3">
    <source>
        <dbReference type="ARBA" id="ARBA00022679"/>
    </source>
</evidence>
<dbReference type="Pfam" id="PF00069">
    <property type="entry name" value="Pkinase"/>
    <property type="match status" value="1"/>
</dbReference>
<dbReference type="PANTHER" id="PTHR44899">
    <property type="entry name" value="CAMK FAMILY PROTEIN KINASE"/>
    <property type="match status" value="1"/>
</dbReference>
<dbReference type="Gene3D" id="1.10.510.10">
    <property type="entry name" value="Transferase(Phosphotransferase) domain 1"/>
    <property type="match status" value="1"/>
</dbReference>
<keyword evidence="6 9" id="KW-0067">ATP-binding</keyword>
<dbReference type="PROSITE" id="PS50011">
    <property type="entry name" value="PROTEIN_KINASE_DOM"/>
    <property type="match status" value="1"/>
</dbReference>
<accession>A0A061QR26</accession>
<dbReference type="EC" id="2.7.11.1" evidence="1"/>
<comment type="catalytic activity">
    <reaction evidence="8">
        <text>L-seryl-[protein] + ATP = O-phospho-L-seryl-[protein] + ADP + H(+)</text>
        <dbReference type="Rhea" id="RHEA:17989"/>
        <dbReference type="Rhea" id="RHEA-COMP:9863"/>
        <dbReference type="Rhea" id="RHEA-COMP:11604"/>
        <dbReference type="ChEBI" id="CHEBI:15378"/>
        <dbReference type="ChEBI" id="CHEBI:29999"/>
        <dbReference type="ChEBI" id="CHEBI:30616"/>
        <dbReference type="ChEBI" id="CHEBI:83421"/>
        <dbReference type="ChEBI" id="CHEBI:456216"/>
        <dbReference type="EC" id="2.7.11.1"/>
    </reaction>
</comment>
<name>A0A061QR26_9CHLO</name>
<dbReference type="PROSITE" id="PS00108">
    <property type="entry name" value="PROTEIN_KINASE_ST"/>
    <property type="match status" value="1"/>
</dbReference>
<evidence type="ECO:0000256" key="2">
    <source>
        <dbReference type="ARBA" id="ARBA00022527"/>
    </source>
</evidence>
<proteinExistence type="inferred from homology"/>
<dbReference type="EMBL" id="GBEZ01026293">
    <property type="protein sequence ID" value="JAC60904.1"/>
    <property type="molecule type" value="Transcribed_RNA"/>
</dbReference>
<feature type="compositionally biased region" description="Basic and acidic residues" evidence="11">
    <location>
        <begin position="251"/>
        <end position="277"/>
    </location>
</feature>
<keyword evidence="3" id="KW-0808">Transferase</keyword>
<evidence type="ECO:0000256" key="9">
    <source>
        <dbReference type="PROSITE-ProRule" id="PRU10141"/>
    </source>
</evidence>
<dbReference type="InterPro" id="IPR011009">
    <property type="entry name" value="Kinase-like_dom_sf"/>
</dbReference>
<comment type="similarity">
    <text evidence="10">Belongs to the protein kinase superfamily.</text>
</comment>
<dbReference type="FunFam" id="3.30.200.20:FF:000631">
    <property type="entry name" value="Serine/threonine-protein kinase NEK"/>
    <property type="match status" value="1"/>
</dbReference>
<dbReference type="CDD" id="cd08215">
    <property type="entry name" value="STKc_Nek"/>
    <property type="match status" value="1"/>
</dbReference>
<sequence>MEKYVKGKLLGKGSFGKATVVERRSDGAKFVLKEIDISRMPKQEKEASLQEAQLLKALKHPNIVSCQETFLERGILCIIMDYCSEGDLYQALQRRKGALLREEQILDWAVQLFLGLKHVHDRKILHRDLKSQNVFISKGGILKLGDFGVSKVLNNTHHLASTAVGTPYYLSPEICQSKKYNQKSDIWSLGCLLYEMTSLKHAFEAGSLKLLIHKIITELSLQPGSAQPHRPDDHQGPEQEANHQPGPAGAHHQEKNPSPSERHAPCRRVQPHDDTRQAKARAAGGQLGPAAAPGLAPCRLPG</sequence>
<evidence type="ECO:0000256" key="8">
    <source>
        <dbReference type="ARBA" id="ARBA00048679"/>
    </source>
</evidence>
<feature type="compositionally biased region" description="Low complexity" evidence="11">
    <location>
        <begin position="280"/>
        <end position="302"/>
    </location>
</feature>
<evidence type="ECO:0000256" key="6">
    <source>
        <dbReference type="ARBA" id="ARBA00022840"/>
    </source>
</evidence>
<dbReference type="SMART" id="SM00220">
    <property type="entry name" value="S_TKc"/>
    <property type="match status" value="1"/>
</dbReference>
<evidence type="ECO:0000259" key="12">
    <source>
        <dbReference type="PROSITE" id="PS50011"/>
    </source>
</evidence>
<keyword evidence="2 10" id="KW-0723">Serine/threonine-protein kinase</keyword>
<keyword evidence="5 13" id="KW-0418">Kinase</keyword>